<organism evidence="1 2">
    <name type="scientific">Solidesulfovibrio aerotolerans</name>
    <dbReference type="NCBI Taxonomy" id="295255"/>
    <lineage>
        <taxon>Bacteria</taxon>
        <taxon>Pseudomonadati</taxon>
        <taxon>Thermodesulfobacteriota</taxon>
        <taxon>Desulfovibrionia</taxon>
        <taxon>Desulfovibrionales</taxon>
        <taxon>Desulfovibrionaceae</taxon>
        <taxon>Solidesulfovibrio</taxon>
    </lineage>
</organism>
<proteinExistence type="predicted"/>
<evidence type="ECO:0000313" key="1">
    <source>
        <dbReference type="EMBL" id="MYL85336.1"/>
    </source>
</evidence>
<evidence type="ECO:0000313" key="2">
    <source>
        <dbReference type="Proteomes" id="UP000482487"/>
    </source>
</evidence>
<gene>
    <name evidence="1" type="ORF">GTA51_19775</name>
</gene>
<dbReference type="OrthoDB" id="5503248at2"/>
<name>A0A7C9NMC0_9BACT</name>
<keyword evidence="2" id="KW-1185">Reference proteome</keyword>
<dbReference type="Proteomes" id="UP000482487">
    <property type="component" value="Unassembled WGS sequence"/>
</dbReference>
<dbReference type="EMBL" id="WVUD01000080">
    <property type="protein sequence ID" value="MYL85336.1"/>
    <property type="molecule type" value="Genomic_DNA"/>
</dbReference>
<accession>A0A7C9NMC0</accession>
<dbReference type="RefSeq" id="WP_160964198.1">
    <property type="nucleotide sequence ID" value="NZ_WVUD01000080.1"/>
</dbReference>
<dbReference type="AlphaFoldDB" id="A0A7C9NMC0"/>
<protein>
    <submittedName>
        <fullName evidence="1">Uncharacterized protein</fullName>
    </submittedName>
</protein>
<sequence>MNIQNGIYGGNPPFTWTFDGNSGTTSGITNNVFGWVVADLLTGLNYGFPGSTVQFNGTAIGNLSSTQWWGGNMPDGTTIARANTPGGQGLFGARAQPNNPTNYNTYLNVMMQVAPSAYAYALQERMGRVLLEFDQGVDPNSYLLVTVNSDGIVNNAPLDLLLLNQ</sequence>
<reference evidence="1 2" key="1">
    <citation type="submission" date="2020-01" db="EMBL/GenBank/DDBJ databases">
        <title>Genome sequence of Desulfovibrio aerotolerans DSM 16695(T).</title>
        <authorList>
            <person name="Karnachuk O."/>
            <person name="Avakyan M."/>
            <person name="Mardanov A."/>
            <person name="Kadnikov V."/>
            <person name="Ravin N."/>
        </authorList>
    </citation>
    <scope>NUCLEOTIDE SEQUENCE [LARGE SCALE GENOMIC DNA]</scope>
    <source>
        <strain evidence="1 2">DSM 16695</strain>
    </source>
</reference>
<comment type="caution">
    <text evidence="1">The sequence shown here is derived from an EMBL/GenBank/DDBJ whole genome shotgun (WGS) entry which is preliminary data.</text>
</comment>